<dbReference type="EMBL" id="CAMXCS010000002">
    <property type="protein sequence ID" value="CAI3941274.1"/>
    <property type="molecule type" value="Genomic_DNA"/>
</dbReference>
<protein>
    <submittedName>
        <fullName evidence="3">Uncharacterized protein</fullName>
    </submittedName>
</protein>
<accession>A0A9W4TPX5</accession>
<reference evidence="3" key="1">
    <citation type="submission" date="2022-10" db="EMBL/GenBank/DDBJ databases">
        <authorList>
            <person name="Botero Cardona J."/>
        </authorList>
    </citation>
    <scope>NUCLEOTIDE SEQUENCE</scope>
    <source>
        <strain evidence="3">LMG 31819</strain>
        <strain evidence="2">R-53529</strain>
    </source>
</reference>
<evidence type="ECO:0000256" key="1">
    <source>
        <dbReference type="SAM" id="SignalP"/>
    </source>
</evidence>
<dbReference type="Proteomes" id="UP001154259">
    <property type="component" value="Unassembled WGS sequence"/>
</dbReference>
<dbReference type="RefSeq" id="WP_271789567.1">
    <property type="nucleotide sequence ID" value="NZ_CAMXCJ010000003.1"/>
</dbReference>
<evidence type="ECO:0000313" key="5">
    <source>
        <dbReference type="Proteomes" id="UP001154259"/>
    </source>
</evidence>
<dbReference type="Proteomes" id="UP001154255">
    <property type="component" value="Unassembled WGS sequence"/>
</dbReference>
<dbReference type="AlphaFoldDB" id="A0A9W4TPX5"/>
<gene>
    <name evidence="2" type="ORF">R53529_LOCUS1128</name>
    <name evidence="3" type="ORF">R53530_LOCUS1306</name>
</gene>
<feature type="chain" id="PRO_5040745153" evidence="1">
    <location>
        <begin position="26"/>
        <end position="162"/>
    </location>
</feature>
<organism evidence="3 4">
    <name type="scientific">Commensalibacter communis</name>
    <dbReference type="NCBI Taxonomy" id="2972786"/>
    <lineage>
        <taxon>Bacteria</taxon>
        <taxon>Pseudomonadati</taxon>
        <taxon>Pseudomonadota</taxon>
        <taxon>Alphaproteobacteria</taxon>
        <taxon>Acetobacterales</taxon>
        <taxon>Acetobacteraceae</taxon>
    </lineage>
</organism>
<sequence>MNLKAISIKLCLCASSILFSTQLMAQSAKPQNNIVNFKQSDHSITSNCHYTAVGFFHVLQENIAQKDKKAVAEMVKYPLWIQLNEKQIQIKDQKQFIEHYDAIITPKIEKIVQEQKFKDLISTYRGMAFGSGEIWYSNACPDKDQKTDQATRMKIIGINNSM</sequence>
<keyword evidence="1" id="KW-0732">Signal</keyword>
<evidence type="ECO:0000313" key="2">
    <source>
        <dbReference type="EMBL" id="CAI3941274.1"/>
    </source>
</evidence>
<evidence type="ECO:0000313" key="4">
    <source>
        <dbReference type="Proteomes" id="UP001154255"/>
    </source>
</evidence>
<name>A0A9W4TPX5_9PROT</name>
<feature type="signal peptide" evidence="1">
    <location>
        <begin position="1"/>
        <end position="25"/>
    </location>
</feature>
<evidence type="ECO:0000313" key="3">
    <source>
        <dbReference type="EMBL" id="CAI3942245.1"/>
    </source>
</evidence>
<dbReference type="EMBL" id="CAMXCM010000002">
    <property type="protein sequence ID" value="CAI3942245.1"/>
    <property type="molecule type" value="Genomic_DNA"/>
</dbReference>
<keyword evidence="5" id="KW-1185">Reference proteome</keyword>
<comment type="caution">
    <text evidence="3">The sequence shown here is derived from an EMBL/GenBank/DDBJ whole genome shotgun (WGS) entry which is preliminary data.</text>
</comment>
<proteinExistence type="predicted"/>